<keyword evidence="3" id="KW-0274">FAD</keyword>
<dbReference type="GO" id="GO:0071949">
    <property type="term" value="F:FAD binding"/>
    <property type="evidence" value="ECO:0007669"/>
    <property type="project" value="InterPro"/>
</dbReference>
<feature type="domain" description="FAD-binding" evidence="5">
    <location>
        <begin position="305"/>
        <end position="385"/>
    </location>
</feature>
<dbReference type="Proteomes" id="UP000696485">
    <property type="component" value="Unassembled WGS sequence"/>
</dbReference>
<dbReference type="EMBL" id="JAAAUY010000113">
    <property type="protein sequence ID" value="KAF9335156.1"/>
    <property type="molecule type" value="Genomic_DNA"/>
</dbReference>
<evidence type="ECO:0000256" key="2">
    <source>
        <dbReference type="ARBA" id="ARBA00022630"/>
    </source>
</evidence>
<name>A0A9P5SS07_9FUNG</name>
<evidence type="ECO:0000259" key="5">
    <source>
        <dbReference type="Pfam" id="PF01494"/>
    </source>
</evidence>
<dbReference type="InterPro" id="IPR036188">
    <property type="entry name" value="FAD/NAD-bd_sf"/>
</dbReference>
<protein>
    <recommendedName>
        <fullName evidence="5">FAD-binding domain-containing protein</fullName>
    </recommendedName>
</protein>
<dbReference type="SUPFAM" id="SSF51905">
    <property type="entry name" value="FAD/NAD(P)-binding domain"/>
    <property type="match status" value="1"/>
</dbReference>
<dbReference type="PRINTS" id="PR00420">
    <property type="entry name" value="RNGMNOXGNASE"/>
</dbReference>
<proteinExistence type="inferred from homology"/>
<evidence type="ECO:0000256" key="1">
    <source>
        <dbReference type="ARBA" id="ARBA00007992"/>
    </source>
</evidence>
<dbReference type="InterPro" id="IPR050562">
    <property type="entry name" value="FAD_mOase_fung"/>
</dbReference>
<accession>A0A9P5SS07</accession>
<keyword evidence="2" id="KW-0285">Flavoprotein</keyword>
<sequence>MNPMTQEKPTVLIVGAGLGGVTLGLILEAAGVPFSIFEKASSVKPLGSALSLGPTVLPLFKQLGIYDEVLSKCKAHVITQDYSEDRHPVGVVDWKLVHELGGYAAQIISRPVLYDILLRGIPSGKIHMNKKLVSYFDEDDSVTLDFADGTQYKGHVLIGADGAYSTVRKLMYAKIKEAGKLPEEDEGALPYRTTCLVGQTTPQNPEEFPEMRTEDCTFYSVRGINEPYTRAVFAGKENTHMWMVVHHLNEELSSSQDKQESNHNSEWGPEAAEAMCNDVRHLTIPGGDGNLTIGDLIDRTPKDLISKVMLEEKVFESWYGDRVALLGDACHKFDPAGGAGAANAIQDAICLGNWINTLPKTISTKEWRIVFQDYVEERLPIAKENFAKSQFFASLTENTWYAMGLRFMVHNIPEFLHRRVLVQLMQNRPQLSFLPYVKDEGTVPAMSQHSLIHTGWIIKSVQQEADRHARKANAASPVVAV</sequence>
<reference evidence="6" key="1">
    <citation type="journal article" date="2020" name="Fungal Divers.">
        <title>Resolving the Mortierellaceae phylogeny through synthesis of multi-gene phylogenetics and phylogenomics.</title>
        <authorList>
            <person name="Vandepol N."/>
            <person name="Liber J."/>
            <person name="Desiro A."/>
            <person name="Na H."/>
            <person name="Kennedy M."/>
            <person name="Barry K."/>
            <person name="Grigoriev I.V."/>
            <person name="Miller A.N."/>
            <person name="O'Donnell K."/>
            <person name="Stajich J.E."/>
            <person name="Bonito G."/>
        </authorList>
    </citation>
    <scope>NUCLEOTIDE SEQUENCE</scope>
    <source>
        <strain evidence="6">NVP1</strain>
    </source>
</reference>
<dbReference type="AlphaFoldDB" id="A0A9P5SS07"/>
<dbReference type="Gene3D" id="3.50.50.60">
    <property type="entry name" value="FAD/NAD(P)-binding domain"/>
    <property type="match status" value="1"/>
</dbReference>
<evidence type="ECO:0000313" key="7">
    <source>
        <dbReference type="Proteomes" id="UP000696485"/>
    </source>
</evidence>
<dbReference type="InterPro" id="IPR002938">
    <property type="entry name" value="FAD-bd"/>
</dbReference>
<feature type="domain" description="FAD-binding" evidence="5">
    <location>
        <begin position="10"/>
        <end position="180"/>
    </location>
</feature>
<evidence type="ECO:0000313" key="6">
    <source>
        <dbReference type="EMBL" id="KAF9335156.1"/>
    </source>
</evidence>
<evidence type="ECO:0000256" key="4">
    <source>
        <dbReference type="ARBA" id="ARBA00023002"/>
    </source>
</evidence>
<dbReference type="PANTHER" id="PTHR47356">
    <property type="entry name" value="FAD-DEPENDENT MONOOXYGENASE ASQG-RELATED"/>
    <property type="match status" value="1"/>
</dbReference>
<comment type="caution">
    <text evidence="6">The sequence shown here is derived from an EMBL/GenBank/DDBJ whole genome shotgun (WGS) entry which is preliminary data.</text>
</comment>
<dbReference type="PANTHER" id="PTHR47356:SF2">
    <property type="entry name" value="FAD-BINDING DOMAIN-CONTAINING PROTEIN-RELATED"/>
    <property type="match status" value="1"/>
</dbReference>
<comment type="similarity">
    <text evidence="1">Belongs to the paxM FAD-dependent monooxygenase family.</text>
</comment>
<keyword evidence="7" id="KW-1185">Reference proteome</keyword>
<organism evidence="6 7">
    <name type="scientific">Podila minutissima</name>
    <dbReference type="NCBI Taxonomy" id="64525"/>
    <lineage>
        <taxon>Eukaryota</taxon>
        <taxon>Fungi</taxon>
        <taxon>Fungi incertae sedis</taxon>
        <taxon>Mucoromycota</taxon>
        <taxon>Mortierellomycotina</taxon>
        <taxon>Mortierellomycetes</taxon>
        <taxon>Mortierellales</taxon>
        <taxon>Mortierellaceae</taxon>
        <taxon>Podila</taxon>
    </lineage>
</organism>
<gene>
    <name evidence="6" type="ORF">BG006_000757</name>
</gene>
<keyword evidence="4" id="KW-0560">Oxidoreductase</keyword>
<evidence type="ECO:0000256" key="3">
    <source>
        <dbReference type="ARBA" id="ARBA00022827"/>
    </source>
</evidence>
<dbReference type="Pfam" id="PF01494">
    <property type="entry name" value="FAD_binding_3"/>
    <property type="match status" value="2"/>
</dbReference>
<dbReference type="GO" id="GO:0004497">
    <property type="term" value="F:monooxygenase activity"/>
    <property type="evidence" value="ECO:0007669"/>
    <property type="project" value="InterPro"/>
</dbReference>